<dbReference type="PANTHER" id="PTHR12526:SF638">
    <property type="entry name" value="SPORE COAT PROTEIN SA"/>
    <property type="match status" value="1"/>
</dbReference>
<protein>
    <recommendedName>
        <fullName evidence="1">D-inositol 3-phosphate glycosyltransferase</fullName>
    </recommendedName>
</protein>
<evidence type="ECO:0000313" key="2">
    <source>
        <dbReference type="EMBL" id="MBN0048226.1"/>
    </source>
</evidence>
<dbReference type="Gene3D" id="3.40.50.2000">
    <property type="entry name" value="Glycogen Phosphorylase B"/>
    <property type="match status" value="1"/>
</dbReference>
<organism evidence="2 3">
    <name type="scientific">Streptomyces actuosus</name>
    <dbReference type="NCBI Taxonomy" id="1885"/>
    <lineage>
        <taxon>Bacteria</taxon>
        <taxon>Bacillati</taxon>
        <taxon>Actinomycetota</taxon>
        <taxon>Actinomycetes</taxon>
        <taxon>Kitasatosporales</taxon>
        <taxon>Streptomycetaceae</taxon>
        <taxon>Streptomyces</taxon>
    </lineage>
</organism>
<dbReference type="EMBL" id="JAFFZS010000035">
    <property type="protein sequence ID" value="MBN0048226.1"/>
    <property type="molecule type" value="Genomic_DNA"/>
</dbReference>
<dbReference type="Proteomes" id="UP000788262">
    <property type="component" value="Unassembled WGS sequence"/>
</dbReference>
<dbReference type="PANTHER" id="PTHR12526">
    <property type="entry name" value="GLYCOSYLTRANSFERASE"/>
    <property type="match status" value="1"/>
</dbReference>
<comment type="caution">
    <text evidence="2">The sequence shown here is derived from an EMBL/GenBank/DDBJ whole genome shotgun (WGS) entry which is preliminary data.</text>
</comment>
<evidence type="ECO:0000313" key="3">
    <source>
        <dbReference type="Proteomes" id="UP000788262"/>
    </source>
</evidence>
<accession>A0ABS2VYL2</accession>
<dbReference type="SUPFAM" id="SSF53756">
    <property type="entry name" value="UDP-Glycosyltransferase/glycogen phosphorylase"/>
    <property type="match status" value="1"/>
</dbReference>
<dbReference type="Pfam" id="PF13692">
    <property type="entry name" value="Glyco_trans_1_4"/>
    <property type="match status" value="1"/>
</dbReference>
<keyword evidence="3" id="KW-1185">Reference proteome</keyword>
<evidence type="ECO:0000256" key="1">
    <source>
        <dbReference type="ARBA" id="ARBA00021292"/>
    </source>
</evidence>
<sequence>MAADRCRPRVLLLTSGPVDGGLGGDTDLAMALARGIPDVRYHWFRKWPRPDARVRDLPGAPVPLVSLDGVPRLPERMQAAAVGTVLTRRSDLVHAVLTIGSGFPRFSRVWPRLLGGTPVLHTVPGVMDPALLAQCRPLGPTVALSEVTAQALRTAGFEDVRVIPPVVPLDAWPRRPRPSTDPPTVLVTGHHDEGGGAEEAVASAAVASRAGARFRLVLALRDRPGQDTRARERALRAGAARAGLPETEVLGHVDDMHGLLAAADVLLYVPRVLGGKADIPLTVLQALATGRPVILSELPQFEPLHDTVVRATPGDCLGTGRLLSQLWQRPGWWQQLAERGRAAVEEHYGEARFLSQYTRLYQELLP</sequence>
<proteinExistence type="predicted"/>
<name>A0ABS2VYL2_STRAS</name>
<gene>
    <name evidence="2" type="ORF">JS756_29780</name>
</gene>
<dbReference type="RefSeq" id="WP_205386352.1">
    <property type="nucleotide sequence ID" value="NZ_JAFFZS010000035.1"/>
</dbReference>
<reference evidence="2 3" key="1">
    <citation type="submission" date="2021-02" db="EMBL/GenBank/DDBJ databases">
        <title>Whole genome sequencing of Streptomyces actuosus VRA1.</title>
        <authorList>
            <person name="Sen G."/>
            <person name="Sen A."/>
        </authorList>
    </citation>
    <scope>NUCLEOTIDE SEQUENCE [LARGE SCALE GENOMIC DNA]</scope>
    <source>
        <strain evidence="2 3">VRA1</strain>
    </source>
</reference>